<dbReference type="GO" id="GO:0043805">
    <property type="term" value="F:indolepyruvate ferredoxin oxidoreductase activity"/>
    <property type="evidence" value="ECO:0007669"/>
    <property type="project" value="UniProtKB-EC"/>
</dbReference>
<dbReference type="GO" id="GO:0030976">
    <property type="term" value="F:thiamine pyrophosphate binding"/>
    <property type="evidence" value="ECO:0007669"/>
    <property type="project" value="InterPro"/>
</dbReference>
<dbReference type="Gene3D" id="3.40.50.970">
    <property type="match status" value="1"/>
</dbReference>
<feature type="domain" description="4Fe-4S ferredoxin-type" evidence="8">
    <location>
        <begin position="621"/>
        <end position="653"/>
    </location>
</feature>
<dbReference type="Pfam" id="PF02775">
    <property type="entry name" value="TPP_enzyme_C"/>
    <property type="match status" value="1"/>
</dbReference>
<evidence type="ECO:0000256" key="1">
    <source>
        <dbReference type="ARBA" id="ARBA00022448"/>
    </source>
</evidence>
<proteinExistence type="predicted"/>
<evidence type="ECO:0000259" key="8">
    <source>
        <dbReference type="PROSITE" id="PS51379"/>
    </source>
</evidence>
<dbReference type="GO" id="GO:0051539">
    <property type="term" value="F:4 iron, 4 sulfur cluster binding"/>
    <property type="evidence" value="ECO:0007669"/>
    <property type="project" value="UniProtKB-KW"/>
</dbReference>
<evidence type="ECO:0000256" key="6">
    <source>
        <dbReference type="ARBA" id="ARBA00023014"/>
    </source>
</evidence>
<dbReference type="PANTHER" id="PTHR48084">
    <property type="entry name" value="2-OXOGLUTARATE OXIDOREDUCTASE SUBUNIT KORB-RELATED"/>
    <property type="match status" value="1"/>
</dbReference>
<dbReference type="SUPFAM" id="SSF52922">
    <property type="entry name" value="TK C-terminal domain-like"/>
    <property type="match status" value="1"/>
</dbReference>
<feature type="region of interest" description="Disordered" evidence="7">
    <location>
        <begin position="917"/>
        <end position="939"/>
    </location>
</feature>
<dbReference type="PROSITE" id="PS51379">
    <property type="entry name" value="4FE4S_FER_2"/>
    <property type="match status" value="1"/>
</dbReference>
<feature type="compositionally biased region" description="Basic and acidic residues" evidence="7">
    <location>
        <begin position="919"/>
        <end position="929"/>
    </location>
</feature>
<keyword evidence="5" id="KW-0408">Iron</keyword>
<dbReference type="InterPro" id="IPR002869">
    <property type="entry name" value="Pyrv_flavodox_OxRed_cen"/>
</dbReference>
<dbReference type="AlphaFoldDB" id="A0AAE3VRN5"/>
<dbReference type="Pfam" id="PF20169">
    <property type="entry name" value="DUF6537"/>
    <property type="match status" value="1"/>
</dbReference>
<evidence type="ECO:0000256" key="2">
    <source>
        <dbReference type="ARBA" id="ARBA00022485"/>
    </source>
</evidence>
<protein>
    <submittedName>
        <fullName evidence="9">Indolepyruvate ferredoxin oxidoreductase</fullName>
        <ecNumber evidence="9">1.2.7.8</ecNumber>
    </submittedName>
</protein>
<organism evidence="9 10">
    <name type="scientific">Amorphus orientalis</name>
    <dbReference type="NCBI Taxonomy" id="649198"/>
    <lineage>
        <taxon>Bacteria</taxon>
        <taxon>Pseudomonadati</taxon>
        <taxon>Pseudomonadota</taxon>
        <taxon>Alphaproteobacteria</taxon>
        <taxon>Hyphomicrobiales</taxon>
        <taxon>Amorphaceae</taxon>
        <taxon>Amorphus</taxon>
    </lineage>
</organism>
<dbReference type="InterPro" id="IPR019752">
    <property type="entry name" value="Pyrv/ketoisovalerate_OxRed_cat"/>
</dbReference>
<keyword evidence="10" id="KW-1185">Reference proteome</keyword>
<dbReference type="CDD" id="cd07034">
    <property type="entry name" value="TPP_PYR_PFOR_IOR-alpha_like"/>
    <property type="match status" value="1"/>
</dbReference>
<dbReference type="Pfam" id="PF01558">
    <property type="entry name" value="POR"/>
    <property type="match status" value="1"/>
</dbReference>
<dbReference type="PANTHER" id="PTHR48084:SF3">
    <property type="entry name" value="SUBUNIT OF PYRUVATE:FLAVODOXIN OXIDOREDUCTASE"/>
    <property type="match status" value="1"/>
</dbReference>
<keyword evidence="2" id="KW-0004">4Fe-4S</keyword>
<keyword evidence="3" id="KW-0249">Electron transport</keyword>
<evidence type="ECO:0000256" key="7">
    <source>
        <dbReference type="SAM" id="MobiDB-lite"/>
    </source>
</evidence>
<dbReference type="NCBIfam" id="NF009589">
    <property type="entry name" value="PRK13030.1"/>
    <property type="match status" value="1"/>
</dbReference>
<keyword evidence="2" id="KW-0479">Metal-binding</keyword>
<sequence>MASRRVTLDEKYDLEAERIFVSGTQAIVRLTLMQQARDAASGISTAGYVTGYRGSPLGSLDQQFGRAGARLSEAGILFQPALNEDLAATALWGSQQAEIRGTGRFDGVFGVWYGKGPGADRSGDVFRHANLAGSSPHGGVLALMGDDHTCESSTTAHQSEFAFVDAMIPILSPAGVQELLDYGLYGIALSRFAGTWSALKCVKDTIESTGSIDGRLDRANIVLPEGILPPGGLNIRPGFEPLAQEERLHVHKIPAAMAFVRENGLDRIVTQGGRHPKLGIVSTGKSWLDVLEALDLLGIDEVDCAHFGIRLFKVACPWPLDPVRVSEFAQGLPQILVVEEKRGLIEPQMKETLYARTDAPRIEGKRDEKGAWLFPANGALDAPMVAEAIGERILALTGDERIKARLDKVRTARRRLAASEDIGGRRPYFCAGCPHNSSTVVPEGSHAYAGIGCHFMSQWMDRSTSGFTQMGGEGANWIGEAPFSTTGHVFQNIGDGTYNHSGLMAIRAAKAAGVTMTYKILYNDAVAMTGGQTNDGGLTVHQIADEVAAIGVEKLAVVSDEPDKYAIAFPSGTSIHHRDDLDEVQRDLRGLSGLTVLIYDQTCAAEKRRRRKRGKFPDPDKRILINEEVCEGCGDCSVQSNCVAVQPVETEFGRKRQIDQSNCNKDFSCLKGFCPSFVTVHGGKLKEKARGQGPAIEATDLPEPALPGMHGPYGILITGVGGTGVVTIGALLGMAAHLEGKGCGIIDMAGLAQKGGAVTSHVKLAPSPEDLHTIRIGAGGADLMLACDLPVAGMAKQLGALAPGRSRVVANTHEQLPGEFVQDPDFSLPTRRIVRALEEATGPDRTTLLAATELATAAFGDAIAANMVMLGAAYQLGTVPLSSLSIEQAIKLNGVAVDANLAAFRFGRRFILDPASVQPKDRPEESGLDHRRKSATSDEAIARRRERLTEYQNAAYAERYARRLEQIRAIETRLAPGRSELTDTVAANLFKLMAIKDEYEVARLYASPSFRAQLRNQFESWDRIELNMAPPFLSQEDPRTGRPQKRSFGPWVLRVMPVLAWARRFRGTRLDLFGRTEERRMERRLLIEYEAMLDEIVSDLTASNYDAAVTLAAYPDRIRGYGPVKTASVEKAEGHRAALRDAFHAARVPTSVAAE</sequence>
<evidence type="ECO:0000256" key="5">
    <source>
        <dbReference type="ARBA" id="ARBA00023004"/>
    </source>
</evidence>
<dbReference type="GO" id="GO:0045333">
    <property type="term" value="P:cellular respiration"/>
    <property type="evidence" value="ECO:0007669"/>
    <property type="project" value="UniProtKB-ARBA"/>
</dbReference>
<reference evidence="9" key="1">
    <citation type="submission" date="2023-07" db="EMBL/GenBank/DDBJ databases">
        <title>Genomic Encyclopedia of Type Strains, Phase IV (KMG-IV): sequencing the most valuable type-strain genomes for metagenomic binning, comparative biology and taxonomic classification.</title>
        <authorList>
            <person name="Goeker M."/>
        </authorList>
    </citation>
    <scope>NUCLEOTIDE SEQUENCE</scope>
    <source>
        <strain evidence="9">DSM 21202</strain>
    </source>
</reference>
<dbReference type="InterPro" id="IPR029061">
    <property type="entry name" value="THDP-binding"/>
</dbReference>
<dbReference type="Proteomes" id="UP001229244">
    <property type="component" value="Unassembled WGS sequence"/>
</dbReference>
<comment type="caution">
    <text evidence="9">The sequence shown here is derived from an EMBL/GenBank/DDBJ whole genome shotgun (WGS) entry which is preliminary data.</text>
</comment>
<evidence type="ECO:0000256" key="3">
    <source>
        <dbReference type="ARBA" id="ARBA00022982"/>
    </source>
</evidence>
<dbReference type="EMBL" id="JAUSUL010000003">
    <property type="protein sequence ID" value="MDQ0316585.1"/>
    <property type="molecule type" value="Genomic_DNA"/>
</dbReference>
<dbReference type="Gene3D" id="3.40.920.10">
    <property type="entry name" value="Pyruvate-ferredoxin oxidoreductase, PFOR, domain III"/>
    <property type="match status" value="1"/>
</dbReference>
<evidence type="ECO:0000313" key="10">
    <source>
        <dbReference type="Proteomes" id="UP001229244"/>
    </source>
</evidence>
<dbReference type="InterPro" id="IPR017896">
    <property type="entry name" value="4Fe4S_Fe-S-bd"/>
</dbReference>
<dbReference type="SUPFAM" id="SSF53323">
    <property type="entry name" value="Pyruvate-ferredoxin oxidoreductase, PFOR, domain III"/>
    <property type="match status" value="1"/>
</dbReference>
<dbReference type="EC" id="1.2.7.8" evidence="9"/>
<keyword evidence="4 9" id="KW-0560">Oxidoreductase</keyword>
<name>A0AAE3VRN5_9HYPH</name>
<dbReference type="InterPro" id="IPR002880">
    <property type="entry name" value="Pyrv_Fd/Flavodoxin_OxRdtase_N"/>
</dbReference>
<dbReference type="InterPro" id="IPR051457">
    <property type="entry name" value="2-oxoacid:Fd_oxidoreductase"/>
</dbReference>
<dbReference type="InterPro" id="IPR046667">
    <property type="entry name" value="DUF6537"/>
</dbReference>
<keyword evidence="6" id="KW-0411">Iron-sulfur</keyword>
<evidence type="ECO:0000256" key="4">
    <source>
        <dbReference type="ARBA" id="ARBA00023002"/>
    </source>
</evidence>
<dbReference type="GO" id="GO:0044281">
    <property type="term" value="P:small molecule metabolic process"/>
    <property type="evidence" value="ECO:0007669"/>
    <property type="project" value="UniProtKB-ARBA"/>
</dbReference>
<dbReference type="SUPFAM" id="SSF52518">
    <property type="entry name" value="Thiamin diphosphate-binding fold (THDP-binding)"/>
    <property type="match status" value="2"/>
</dbReference>
<gene>
    <name evidence="9" type="ORF">J2S73_003061</name>
</gene>
<keyword evidence="1" id="KW-0813">Transport</keyword>
<evidence type="ECO:0000313" key="9">
    <source>
        <dbReference type="EMBL" id="MDQ0316585.1"/>
    </source>
</evidence>
<dbReference type="InterPro" id="IPR009014">
    <property type="entry name" value="Transketo_C/PFOR_II"/>
</dbReference>
<accession>A0AAE3VRN5</accession>
<dbReference type="NCBIfam" id="NF009588">
    <property type="entry name" value="PRK13029.1"/>
    <property type="match status" value="1"/>
</dbReference>
<dbReference type="InterPro" id="IPR011766">
    <property type="entry name" value="TPP_enzyme_TPP-bd"/>
</dbReference>
<dbReference type="RefSeq" id="WP_306886471.1">
    <property type="nucleotide sequence ID" value="NZ_JAUSUL010000003.1"/>
</dbReference>